<dbReference type="InterPro" id="IPR051601">
    <property type="entry name" value="Serine_prot/Carboxylest_S33"/>
</dbReference>
<evidence type="ECO:0000256" key="1">
    <source>
        <dbReference type="ARBA" id="ARBA00010088"/>
    </source>
</evidence>
<dbReference type="InterPro" id="IPR013595">
    <property type="entry name" value="Pept_S33_TAP-like_C"/>
</dbReference>
<dbReference type="InterPro" id="IPR029058">
    <property type="entry name" value="AB_hydrolase_fold"/>
</dbReference>
<keyword evidence="3 6" id="KW-0378">Hydrolase</keyword>
<dbReference type="SUPFAM" id="SSF53474">
    <property type="entry name" value="alpha/beta-Hydrolases"/>
    <property type="match status" value="1"/>
</dbReference>
<dbReference type="GO" id="GO:0016787">
    <property type="term" value="F:hydrolase activity"/>
    <property type="evidence" value="ECO:0007669"/>
    <property type="project" value="UniProtKB-KW"/>
</dbReference>
<evidence type="ECO:0000256" key="2">
    <source>
        <dbReference type="ARBA" id="ARBA00022729"/>
    </source>
</evidence>
<dbReference type="Gene3D" id="3.40.50.1820">
    <property type="entry name" value="alpha/beta hydrolase"/>
    <property type="match status" value="1"/>
</dbReference>
<keyword evidence="2 4" id="KW-0732">Signal</keyword>
<name>A0AB39YFZ4_9ACTN</name>
<organism evidence="6">
    <name type="scientific">Streptomyces sp. R33</name>
    <dbReference type="NCBI Taxonomy" id="3238629"/>
    <lineage>
        <taxon>Bacteria</taxon>
        <taxon>Bacillati</taxon>
        <taxon>Actinomycetota</taxon>
        <taxon>Actinomycetes</taxon>
        <taxon>Kitasatosporales</taxon>
        <taxon>Streptomycetaceae</taxon>
        <taxon>Streptomyces</taxon>
    </lineage>
</organism>
<proteinExistence type="inferred from homology"/>
<dbReference type="Pfam" id="PF08386">
    <property type="entry name" value="Abhydrolase_4"/>
    <property type="match status" value="1"/>
</dbReference>
<dbReference type="PANTHER" id="PTHR43248:SF29">
    <property type="entry name" value="TRIPEPTIDYL AMINOPEPTIDASE"/>
    <property type="match status" value="1"/>
</dbReference>
<evidence type="ECO:0000259" key="5">
    <source>
        <dbReference type="Pfam" id="PF08386"/>
    </source>
</evidence>
<dbReference type="EMBL" id="CP165727">
    <property type="protein sequence ID" value="XDV69169.1"/>
    <property type="molecule type" value="Genomic_DNA"/>
</dbReference>
<protein>
    <submittedName>
        <fullName evidence="6">Alpha/beta hydrolase</fullName>
    </submittedName>
</protein>
<dbReference type="PANTHER" id="PTHR43248">
    <property type="entry name" value="2-SUCCINYL-6-HYDROXY-2,4-CYCLOHEXADIENE-1-CARBOXYLATE SYNTHASE"/>
    <property type="match status" value="1"/>
</dbReference>
<feature type="chain" id="PRO_5044221321" evidence="4">
    <location>
        <begin position="28"/>
        <end position="492"/>
    </location>
</feature>
<reference evidence="6" key="1">
    <citation type="submission" date="2024-08" db="EMBL/GenBank/DDBJ databases">
        <authorList>
            <person name="Yu S.T."/>
        </authorList>
    </citation>
    <scope>NUCLEOTIDE SEQUENCE</scope>
    <source>
        <strain evidence="6">R33</strain>
    </source>
</reference>
<feature type="domain" description="Peptidase S33 tripeptidyl aminopeptidase-like C-terminal" evidence="5">
    <location>
        <begin position="397"/>
        <end position="490"/>
    </location>
</feature>
<dbReference type="AlphaFoldDB" id="A0AB39YFZ4"/>
<evidence type="ECO:0000256" key="4">
    <source>
        <dbReference type="SAM" id="SignalP"/>
    </source>
</evidence>
<dbReference type="RefSeq" id="WP_369780397.1">
    <property type="nucleotide sequence ID" value="NZ_CP165727.1"/>
</dbReference>
<comment type="similarity">
    <text evidence="1">Belongs to the peptidase S33 family.</text>
</comment>
<gene>
    <name evidence="6" type="ORF">AB5J51_38935</name>
</gene>
<evidence type="ECO:0000313" key="6">
    <source>
        <dbReference type="EMBL" id="XDV69169.1"/>
    </source>
</evidence>
<sequence>MKHRLAVVLGVLSLSATCLAVAGPASATTLSWNPCAQPDGPADQQCADLSVPMDYRKPDGAHLTLRVTRLVSDRPAARRGTLLVVPGGPGGSGVDALAYTGPALRKALDGAYDLVSLDPRGVGGSTGVGCGLSADDRDVMNLRSWPGPGGDISDSVARAHRIADACARNGGAVVRSYSTANEVRDIERFRQALGTAKLSMYGVSYGTYVTAAYAQEHPEDTERVVLDSTGDPDPARVERGWLANTAAGADERFPDFARWATDPARDRDGLRLAQRISEVRPLVLSLADRLDRTPRATTTPDKPLTGNILRQAVQQALTYSDVDFPWLAQLIKAAEDPHATLALPPGYATPMPDRDAAVFTATQCNDVSWPHDVRGYAHAVATDRIRRPLTAGQPVNITPCAFWHTEPTDKPVRITSDGPSNILMLQNLRDPVTPYFGALRMRAALGDRARLVTVDRGGHGSYHADGNACGDRAVTGFLLTGHRPSADLRCTT</sequence>
<accession>A0AB39YFZ4</accession>
<feature type="signal peptide" evidence="4">
    <location>
        <begin position="1"/>
        <end position="27"/>
    </location>
</feature>
<evidence type="ECO:0000256" key="3">
    <source>
        <dbReference type="ARBA" id="ARBA00022801"/>
    </source>
</evidence>